<proteinExistence type="predicted"/>
<sequence>MRKFKRVISILIFGYLLISTMLYFLQEKFIFLPSKLNQEHVYQFSEPFKEFFITAGNGARLNGIHFKRETSKGVIVYFHGNAGDLSRWGQIATFFVKKEYDVIIMDYRTYGKSNGTLSEQNLFNDAQLFYNYALKNYSEEDIIIYGRSLGAAIATQLASKTTPSKLVLETPFYNLYDVAKYRFPFLPLKLLLKYKFESNQYIKSVHCPVFIFHGTEDGVVPFNSGKNLYQSANDPKEFIAIEGGGHNDLIEFEDYTSIIDSVLK</sequence>
<keyword evidence="3" id="KW-0378">Hydrolase</keyword>
<feature type="transmembrane region" description="Helical" evidence="1">
    <location>
        <begin position="7"/>
        <end position="25"/>
    </location>
</feature>
<keyword evidence="1" id="KW-0472">Membrane</keyword>
<comment type="caution">
    <text evidence="3">The sequence shown here is derived from an EMBL/GenBank/DDBJ whole genome shotgun (WGS) entry which is preliminary data.</text>
</comment>
<evidence type="ECO:0000313" key="3">
    <source>
        <dbReference type="EMBL" id="MDT0621473.1"/>
    </source>
</evidence>
<keyword evidence="4" id="KW-1185">Reference proteome</keyword>
<dbReference type="InterPro" id="IPR029058">
    <property type="entry name" value="AB_hydrolase_fold"/>
</dbReference>
<dbReference type="SUPFAM" id="SSF53474">
    <property type="entry name" value="alpha/beta-Hydrolases"/>
    <property type="match status" value="1"/>
</dbReference>
<dbReference type="Gene3D" id="3.40.50.1820">
    <property type="entry name" value="alpha/beta hydrolase"/>
    <property type="match status" value="1"/>
</dbReference>
<name>A0ABU3BH19_9FLAO</name>
<dbReference type="EMBL" id="JAVRHU010000002">
    <property type="protein sequence ID" value="MDT0621473.1"/>
    <property type="molecule type" value="Genomic_DNA"/>
</dbReference>
<dbReference type="Proteomes" id="UP001250662">
    <property type="component" value="Unassembled WGS sequence"/>
</dbReference>
<dbReference type="PANTHER" id="PTHR12277:SF81">
    <property type="entry name" value="PROTEIN ABHD13"/>
    <property type="match status" value="1"/>
</dbReference>
<organism evidence="3 4">
    <name type="scientific">Croceitalea vernalis</name>
    <dbReference type="NCBI Taxonomy" id="3075599"/>
    <lineage>
        <taxon>Bacteria</taxon>
        <taxon>Pseudomonadati</taxon>
        <taxon>Bacteroidota</taxon>
        <taxon>Flavobacteriia</taxon>
        <taxon>Flavobacteriales</taxon>
        <taxon>Flavobacteriaceae</taxon>
        <taxon>Croceitalea</taxon>
    </lineage>
</organism>
<evidence type="ECO:0000256" key="1">
    <source>
        <dbReference type="SAM" id="Phobius"/>
    </source>
</evidence>
<dbReference type="InterPro" id="IPR022742">
    <property type="entry name" value="Hydrolase_4"/>
</dbReference>
<dbReference type="Pfam" id="PF12146">
    <property type="entry name" value="Hydrolase_4"/>
    <property type="match status" value="1"/>
</dbReference>
<evidence type="ECO:0000313" key="4">
    <source>
        <dbReference type="Proteomes" id="UP001250662"/>
    </source>
</evidence>
<gene>
    <name evidence="3" type="ORF">RM520_07545</name>
</gene>
<keyword evidence="1" id="KW-0812">Transmembrane</keyword>
<feature type="domain" description="Serine aminopeptidase S33" evidence="2">
    <location>
        <begin position="71"/>
        <end position="176"/>
    </location>
</feature>
<protein>
    <submittedName>
        <fullName evidence="3">Alpha/beta hydrolase</fullName>
    </submittedName>
</protein>
<dbReference type="RefSeq" id="WP_311387547.1">
    <property type="nucleotide sequence ID" value="NZ_JAVRHU010000002.1"/>
</dbReference>
<dbReference type="GO" id="GO:0016787">
    <property type="term" value="F:hydrolase activity"/>
    <property type="evidence" value="ECO:0007669"/>
    <property type="project" value="UniProtKB-KW"/>
</dbReference>
<reference evidence="3 4" key="1">
    <citation type="submission" date="2023-09" db="EMBL/GenBank/DDBJ databases">
        <authorList>
            <person name="Rey-Velasco X."/>
        </authorList>
    </citation>
    <scope>NUCLEOTIDE SEQUENCE [LARGE SCALE GENOMIC DNA]</scope>
    <source>
        <strain evidence="3 4">P007</strain>
    </source>
</reference>
<accession>A0ABU3BH19</accession>
<dbReference type="PANTHER" id="PTHR12277">
    <property type="entry name" value="ALPHA/BETA HYDROLASE DOMAIN-CONTAINING PROTEIN"/>
    <property type="match status" value="1"/>
</dbReference>
<evidence type="ECO:0000259" key="2">
    <source>
        <dbReference type="Pfam" id="PF12146"/>
    </source>
</evidence>
<keyword evidence="1" id="KW-1133">Transmembrane helix</keyword>